<comment type="caution">
    <text evidence="2">The sequence shown here is derived from an EMBL/GenBank/DDBJ whole genome shotgun (WGS) entry which is preliminary data.</text>
</comment>
<dbReference type="GO" id="GO:0005829">
    <property type="term" value="C:cytosol"/>
    <property type="evidence" value="ECO:0007669"/>
    <property type="project" value="TreeGrafter"/>
</dbReference>
<gene>
    <name evidence="2" type="ORF">SLS62_002837</name>
</gene>
<evidence type="ECO:0000313" key="3">
    <source>
        <dbReference type="Proteomes" id="UP001320420"/>
    </source>
</evidence>
<dbReference type="EMBL" id="JAKJXP020000015">
    <property type="protein sequence ID" value="KAK7755023.1"/>
    <property type="molecule type" value="Genomic_DNA"/>
</dbReference>
<reference evidence="2 3" key="1">
    <citation type="submission" date="2024-02" db="EMBL/GenBank/DDBJ databases">
        <title>De novo assembly and annotation of 12 fungi associated with fruit tree decline syndrome in Ontario, Canada.</title>
        <authorList>
            <person name="Sulman M."/>
            <person name="Ellouze W."/>
            <person name="Ilyukhin E."/>
        </authorList>
    </citation>
    <scope>NUCLEOTIDE SEQUENCE [LARGE SCALE GENOMIC DNA]</scope>
    <source>
        <strain evidence="2 3">M11/M66-122</strain>
    </source>
</reference>
<feature type="domain" description="Hydantoinase B/oxoprolinase" evidence="1">
    <location>
        <begin position="1"/>
        <end position="474"/>
    </location>
</feature>
<evidence type="ECO:0000313" key="2">
    <source>
        <dbReference type="EMBL" id="KAK7755023.1"/>
    </source>
</evidence>
<proteinExistence type="predicted"/>
<organism evidence="2 3">
    <name type="scientific">Diatrype stigma</name>
    <dbReference type="NCBI Taxonomy" id="117547"/>
    <lineage>
        <taxon>Eukaryota</taxon>
        <taxon>Fungi</taxon>
        <taxon>Dikarya</taxon>
        <taxon>Ascomycota</taxon>
        <taxon>Pezizomycotina</taxon>
        <taxon>Sordariomycetes</taxon>
        <taxon>Xylariomycetidae</taxon>
        <taxon>Xylariales</taxon>
        <taxon>Diatrypaceae</taxon>
        <taxon>Diatrype</taxon>
    </lineage>
</organism>
<dbReference type="PANTHER" id="PTHR11365">
    <property type="entry name" value="5-OXOPROLINASE RELATED"/>
    <property type="match status" value="1"/>
</dbReference>
<dbReference type="Proteomes" id="UP001320420">
    <property type="component" value="Unassembled WGS sequence"/>
</dbReference>
<evidence type="ECO:0000259" key="1">
    <source>
        <dbReference type="Pfam" id="PF02538"/>
    </source>
</evidence>
<dbReference type="InterPro" id="IPR045079">
    <property type="entry name" value="Oxoprolinase-like"/>
</dbReference>
<accession>A0AAN9UVK0</accession>
<dbReference type="AlphaFoldDB" id="A0AAN9UVK0"/>
<dbReference type="InterPro" id="IPR003692">
    <property type="entry name" value="Hydantoinase_B"/>
</dbReference>
<protein>
    <recommendedName>
        <fullName evidence="1">Hydantoinase B/oxoprolinase domain-containing protein</fullName>
    </recommendedName>
</protein>
<dbReference type="GO" id="GO:0006749">
    <property type="term" value="P:glutathione metabolic process"/>
    <property type="evidence" value="ECO:0007669"/>
    <property type="project" value="TreeGrafter"/>
</dbReference>
<dbReference type="GO" id="GO:0017168">
    <property type="term" value="F:5-oxoprolinase (ATP-hydrolyzing) activity"/>
    <property type="evidence" value="ECO:0007669"/>
    <property type="project" value="TreeGrafter"/>
</dbReference>
<name>A0AAN9UVK0_9PEZI</name>
<dbReference type="Pfam" id="PF02538">
    <property type="entry name" value="Hydantoinase_B"/>
    <property type="match status" value="1"/>
</dbReference>
<sequence>MAYAVKYQHELYGSSLKPGDVLVSNHPIAGGTHLPDITVITPVFDTTTNQLIFYTASRGHHRDIGGFQGISGNANATELYQEGASIISFKLVSHGQFDEEGIRKILVDEPAQYPNCVGTASLHDDLSDLRAQVAANAKGSALIQGLFEEYGREVVQVTPKFYMDRIQENAEIAVRKFLKQTSEKLGGRALSAADSLDNGTRIRLEIRINPDGSATFDFTGTGSEVMGNNNAPKSICLSAIIYCLRCLINEDIPLNQGCLSSIEVINPEGSILNPSDQAAVYAGNTQTSQRVVDVILKAFEACAASQGCMNSVGFFGGRDREPGSGYKFAYGETICGGSGAGPGWDGSSAVHCHMTNTRISDVEIMEKRYPIVLRDFSLRRGSGGRGAYRGGDGVVRVIECREPLTFSMISERRVSQPYGMHGGHDGASGENLIVRRAEGGKRRVVSLGPRGLVRLESGEQFIIRTPGGGGWGAPVENAAS</sequence>
<keyword evidence="3" id="KW-1185">Reference proteome</keyword>
<dbReference type="PANTHER" id="PTHR11365:SF26">
    <property type="entry name" value="5-OXOPROLINASE"/>
    <property type="match status" value="1"/>
</dbReference>